<reference evidence="3" key="1">
    <citation type="journal article" date="2016" name="Genome Announc.">
        <title>Draft Genome Sequences of Methanobrevibacter curvatus DSM11111, Methanobrevibacter cuticularis DSM11139, Methanobrevibacter filiformis DSM11501, and Methanobrevibacter oralis DSM7256.</title>
        <authorList>
            <person name="Poehlein A."/>
            <person name="Seedorf H."/>
        </authorList>
    </citation>
    <scope>NUCLEOTIDE SEQUENCE [LARGE SCALE GENOMIC DNA]</scope>
    <source>
        <strain evidence="3">DSM 7256 / JCM 30027 / ZR</strain>
    </source>
</reference>
<evidence type="ECO:0000313" key="3">
    <source>
        <dbReference type="Proteomes" id="UP000077428"/>
    </source>
</evidence>
<dbReference type="AlphaFoldDB" id="A0A166B8U7"/>
<dbReference type="EMBL" id="LWMU01000059">
    <property type="protein sequence ID" value="KZX13024.1"/>
    <property type="molecule type" value="Genomic_DNA"/>
</dbReference>
<dbReference type="Proteomes" id="UP000077428">
    <property type="component" value="Unassembled WGS sequence"/>
</dbReference>
<organism evidence="2 3">
    <name type="scientific">Methanobrevibacter oralis</name>
    <dbReference type="NCBI Taxonomy" id="66851"/>
    <lineage>
        <taxon>Archaea</taxon>
        <taxon>Methanobacteriati</taxon>
        <taxon>Methanobacteriota</taxon>
        <taxon>Methanomada group</taxon>
        <taxon>Methanobacteria</taxon>
        <taxon>Methanobacteriales</taxon>
        <taxon>Methanobacteriaceae</taxon>
        <taxon>Methanobrevibacter</taxon>
    </lineage>
</organism>
<keyword evidence="1" id="KW-1133">Transmembrane helix</keyword>
<accession>A0A166B8U7</accession>
<keyword evidence="1" id="KW-0812">Transmembrane</keyword>
<dbReference type="STRING" id="66851.MBORA_09250"/>
<keyword evidence="3" id="KW-1185">Reference proteome</keyword>
<feature type="transmembrane region" description="Helical" evidence="1">
    <location>
        <begin position="5"/>
        <end position="27"/>
    </location>
</feature>
<keyword evidence="1" id="KW-0472">Membrane</keyword>
<dbReference type="RefSeq" id="WP_052331836.1">
    <property type="nucleotide sequence ID" value="NZ_CABMAB010000031.1"/>
</dbReference>
<name>A0A166B8U7_METOA</name>
<dbReference type="OrthoDB" id="77980at2157"/>
<comment type="caution">
    <text evidence="2">The sequence shown here is derived from an EMBL/GenBank/DDBJ whole genome shotgun (WGS) entry which is preliminary data.</text>
</comment>
<gene>
    <name evidence="2" type="ORF">MBORA_09250</name>
</gene>
<proteinExistence type="predicted"/>
<evidence type="ECO:0000256" key="1">
    <source>
        <dbReference type="SAM" id="Phobius"/>
    </source>
</evidence>
<evidence type="ECO:0000313" key="2">
    <source>
        <dbReference type="EMBL" id="KZX13024.1"/>
    </source>
</evidence>
<dbReference type="PATRIC" id="fig|66851.6.peg.1016"/>
<sequence length="125" mass="13723">MKGFILLVIGIITMLIIVGGVVGYSLLSNIDVVDDSSSVLNDVKDVVKDEVNNVSSTLNTKTNDSTNDGGVNIVKEFVKFNEQNGEGYYRQVEYSDGNFRQYDVETGKLIGSSYESDQDKLPSLE</sequence>
<protein>
    <submittedName>
        <fullName evidence="2">Uncharacterized protein</fullName>
    </submittedName>
</protein>